<dbReference type="Pfam" id="PF03829">
    <property type="entry name" value="PTSIIA_gutA"/>
    <property type="match status" value="1"/>
</dbReference>
<reference evidence="1 2" key="1">
    <citation type="submission" date="2019-08" db="EMBL/GenBank/DDBJ databases">
        <title>In-depth cultivation of the pig gut microbiome towards novel bacterial diversity and tailored functional studies.</title>
        <authorList>
            <person name="Wylensek D."/>
            <person name="Hitch T.C.A."/>
            <person name="Clavel T."/>
        </authorList>
    </citation>
    <scope>NUCLEOTIDE SEQUENCE [LARGE SCALE GENOMIC DNA]</scope>
    <source>
        <strain evidence="2">WCA-380-WT-3B3</strain>
    </source>
</reference>
<dbReference type="AlphaFoldDB" id="A0A6I2UTG6"/>
<evidence type="ECO:0000313" key="1">
    <source>
        <dbReference type="EMBL" id="MSV24507.1"/>
    </source>
</evidence>
<dbReference type="InterPro" id="IPR004716">
    <property type="entry name" value="PTS_IIA_glucitol/sorbitol-sp"/>
</dbReference>
<comment type="caution">
    <text evidence="1">The sequence shown here is derived from an EMBL/GenBank/DDBJ whole genome shotgun (WGS) entry which is preliminary data.</text>
</comment>
<organism evidence="1 2">
    <name type="scientific">Selenomonas montiformis</name>
    <dbReference type="NCBI Taxonomy" id="2652285"/>
    <lineage>
        <taxon>Bacteria</taxon>
        <taxon>Bacillati</taxon>
        <taxon>Bacillota</taxon>
        <taxon>Negativicutes</taxon>
        <taxon>Selenomonadales</taxon>
        <taxon>Selenomonadaceae</taxon>
        <taxon>Selenomonas</taxon>
    </lineage>
</organism>
<name>A0A6I2UTG6_9FIRM</name>
<protein>
    <submittedName>
        <fullName evidence="1">N(Pi)-phosphohistidine--sugar phosphotransferase</fullName>
    </submittedName>
</protein>
<accession>A0A6I2UTG6</accession>
<dbReference type="GO" id="GO:0008982">
    <property type="term" value="F:protein-N(PI)-phosphohistidine-sugar phosphotransferase activity"/>
    <property type="evidence" value="ECO:0007669"/>
    <property type="project" value="InterPro"/>
</dbReference>
<dbReference type="GO" id="GO:0016301">
    <property type="term" value="F:kinase activity"/>
    <property type="evidence" value="ECO:0007669"/>
    <property type="project" value="TreeGrafter"/>
</dbReference>
<dbReference type="PANTHER" id="PTHR40398">
    <property type="entry name" value="PTS SYSTEM GLUCITOL/SORBITOL-SPECIFIC EIIA COMPONENT"/>
    <property type="match status" value="1"/>
</dbReference>
<dbReference type="SUPFAM" id="SSF141530">
    <property type="entry name" value="PTSIIA/GutA-like"/>
    <property type="match status" value="1"/>
</dbReference>
<dbReference type="InterPro" id="IPR036665">
    <property type="entry name" value="PTS_IIA_glucitol/sorbitol_sf"/>
</dbReference>
<keyword evidence="1" id="KW-0808">Transferase</keyword>
<dbReference type="Proteomes" id="UP000430222">
    <property type="component" value="Unassembled WGS sequence"/>
</dbReference>
<sequence>MKIKYDVAITEIGSLARTFLKSNHSATLMNAGENQELNDMVIAHRKDELSEDICAGDRLKICDSVFTVTKVGEAANANLRQSGHCTIRFNEEATLPGQISVEGSPLPELAPGRHIMFYQD</sequence>
<dbReference type="Gene3D" id="2.40.33.40">
    <property type="entry name" value="Phosphotransferase system, glucitol/sorbitol-specific IIA component"/>
    <property type="match status" value="1"/>
</dbReference>
<evidence type="ECO:0000313" key="2">
    <source>
        <dbReference type="Proteomes" id="UP000430222"/>
    </source>
</evidence>
<gene>
    <name evidence="1" type="ORF">FYJ78_04750</name>
</gene>
<dbReference type="EMBL" id="VUNL01000004">
    <property type="protein sequence ID" value="MSV24507.1"/>
    <property type="molecule type" value="Genomic_DNA"/>
</dbReference>
<keyword evidence="2" id="KW-1185">Reference proteome</keyword>
<dbReference type="PANTHER" id="PTHR40398:SF1">
    <property type="entry name" value="PTS SYSTEM GLUCITOL_SORBITOL-SPECIFIC EIIA COMPONENT"/>
    <property type="match status" value="1"/>
</dbReference>
<dbReference type="GO" id="GO:0009401">
    <property type="term" value="P:phosphoenolpyruvate-dependent sugar phosphotransferase system"/>
    <property type="evidence" value="ECO:0007669"/>
    <property type="project" value="InterPro"/>
</dbReference>
<dbReference type="RefSeq" id="WP_154620272.1">
    <property type="nucleotide sequence ID" value="NZ_CBCTNG010000003.1"/>
</dbReference>
<proteinExistence type="predicted"/>
<dbReference type="GO" id="GO:0005737">
    <property type="term" value="C:cytoplasm"/>
    <property type="evidence" value="ECO:0007669"/>
    <property type="project" value="InterPro"/>
</dbReference>